<feature type="coiled-coil region" evidence="1">
    <location>
        <begin position="18"/>
        <end position="157"/>
    </location>
</feature>
<feature type="non-terminal residue" evidence="2">
    <location>
        <position position="175"/>
    </location>
</feature>
<evidence type="ECO:0000256" key="1">
    <source>
        <dbReference type="SAM" id="Coils"/>
    </source>
</evidence>
<reference evidence="2 3" key="1">
    <citation type="submission" date="2014-04" db="EMBL/GenBank/DDBJ databases">
        <title>Genome evolution of avian class.</title>
        <authorList>
            <person name="Zhang G."/>
            <person name="Li C."/>
        </authorList>
    </citation>
    <scope>NUCLEOTIDE SEQUENCE [LARGE SCALE GENOMIC DNA]</scope>
    <source>
        <strain evidence="2">BGI_N324</strain>
    </source>
</reference>
<keyword evidence="1" id="KW-0175">Coiled coil</keyword>
<organism evidence="2 3">
    <name type="scientific">Chlamydotis macqueenii</name>
    <name type="common">Macqueen's bustard</name>
    <dbReference type="NCBI Taxonomy" id="187382"/>
    <lineage>
        <taxon>Eukaryota</taxon>
        <taxon>Metazoa</taxon>
        <taxon>Chordata</taxon>
        <taxon>Craniata</taxon>
        <taxon>Vertebrata</taxon>
        <taxon>Euteleostomi</taxon>
        <taxon>Archelosauria</taxon>
        <taxon>Archosauria</taxon>
        <taxon>Dinosauria</taxon>
        <taxon>Saurischia</taxon>
        <taxon>Theropoda</taxon>
        <taxon>Coelurosauria</taxon>
        <taxon>Aves</taxon>
        <taxon>Neognathae</taxon>
        <taxon>Neoaves</taxon>
        <taxon>Otidimorphae</taxon>
        <taxon>Otidiformes</taxon>
        <taxon>Otididae</taxon>
        <taxon>Chlamydotis</taxon>
    </lineage>
</organism>
<dbReference type="PANTHER" id="PTHR21468">
    <property type="entry name" value="HSD9"/>
    <property type="match status" value="1"/>
</dbReference>
<gene>
    <name evidence="2" type="ORF">N324_00963</name>
</gene>
<name>A0A091LML7_9AVES</name>
<proteinExistence type="predicted"/>
<feature type="non-terminal residue" evidence="2">
    <location>
        <position position="1"/>
    </location>
</feature>
<dbReference type="InterPro" id="IPR026702">
    <property type="entry name" value="CCDC83"/>
</dbReference>
<accession>A0A091LML7</accession>
<dbReference type="AlphaFoldDB" id="A0A091LML7"/>
<evidence type="ECO:0000313" key="3">
    <source>
        <dbReference type="Proteomes" id="UP000053330"/>
    </source>
</evidence>
<dbReference type="PANTHER" id="PTHR21468:SF1">
    <property type="entry name" value="COILED-COIL DOMAIN-CONTAINING PROTEIN 83"/>
    <property type="match status" value="1"/>
</dbReference>
<dbReference type="Proteomes" id="UP000053330">
    <property type="component" value="Unassembled WGS sequence"/>
</dbReference>
<dbReference type="EMBL" id="KK758324">
    <property type="protein sequence ID" value="KFP44066.1"/>
    <property type="molecule type" value="Genomic_DNA"/>
</dbReference>
<protein>
    <submittedName>
        <fullName evidence="2">Coiled-coil domain-containing protein 83</fullName>
    </submittedName>
</protein>
<sequence>VVTRDDVEESLKEMWQYAKDKEQLLKDLHSQIEETERKLSAKQSERDYWLEYKNVGSKVQANKIMNLEKDIKEVKEDLHRATEYYRNALTAVKEEKDRLLERHVELSKEQAPEHAVRYLDKNIRREIEENEWLKEEVKIYRKEVSDLEASIQLLEEENIGLVTKQIDTRLQILGV</sequence>
<evidence type="ECO:0000313" key="2">
    <source>
        <dbReference type="EMBL" id="KFP44066.1"/>
    </source>
</evidence>
<keyword evidence="3" id="KW-1185">Reference proteome</keyword>